<comment type="similarity">
    <text evidence="1">Belongs to the glycosyltransferase 2 family.</text>
</comment>
<keyword evidence="7" id="KW-1185">Reference proteome</keyword>
<dbReference type="KEGG" id="tnr:Thena_0397"/>
<dbReference type="SUPFAM" id="SSF53448">
    <property type="entry name" value="Nucleotide-diphospho-sugar transferases"/>
    <property type="match status" value="1"/>
</dbReference>
<dbReference type="PANTHER" id="PTHR43179">
    <property type="entry name" value="RHAMNOSYLTRANSFERASE WBBL"/>
    <property type="match status" value="1"/>
</dbReference>
<dbReference type="SUPFAM" id="SSF53756">
    <property type="entry name" value="UDP-Glycosyltransferase/glycogen phosphorylase"/>
    <property type="match status" value="1"/>
</dbReference>
<evidence type="ECO:0000259" key="4">
    <source>
        <dbReference type="Pfam" id="PF00534"/>
    </source>
</evidence>
<evidence type="ECO:0000256" key="2">
    <source>
        <dbReference type="ARBA" id="ARBA00022676"/>
    </source>
</evidence>
<sequence length="867" mass="100896">MFNIFKLLKLYKRRHTIKKSGLFDEIYYLKSYPDVRAADIDPIEHYILFGAKERRNPNIYFQTGFYLDKYPDMVQSGINPLLHYILFGAKEGRWPNPEFDSEYYLLANPDVKKARLNPLLHYILFGQKEGRKTKGDNVERSILIHNEPAKPITLLRLINRANVKKGINYIRMYGLKEFSRKVKEKLLSRESLETDKLEKENCLYLSEVMELLLPEPFVPKISITKPIDILIPIYNGREFLDSLFASIVKNTFVPYRLLIANDKSTDPSISKYLPDFKNSCSNIDITIVENEDNLGFVKTVNKLAKLTKNHFVILNTDTEVPPHWLERLIFSLITKDNVASVTPFTNAGTICSFPEFCIDNSLFEDMDVATLDSYFQYVNFEKNYVEIPTAVGFCMAINKKVYDKIGLFDENFGKGYGEENDWSMRAAKLGYKNIIVPNLFVYHKHGGSFPSEEKKRLMENNAVLLKNKHPDYFFLVEDFIKKDPLKFLRTILKLKILSTIYKPVMILDHALGGGANEYTNSLVADKPLAIIIRYDLKVNKYFIELCGQKIEKSLFRLKDITEINHIIKFFNVEEIIINELVSYPKVLDLLAFLIEIKEKNKDIKYTFMLHDFFCICPMYNLLNYEVKYCNVPVDLNQCAKCLKLNPLIEEQVAFVKNDYPNLTISLWRKQFSNLLDYSSKIICFSQKSKKILQKVYPNLSDGKFEIKHHIVDWVRPVVVNNTSETINIATIGHMTIHKGAHIVSSLATYVDYHNINIKIHIFGDIFEPYESFNYIKTVIKHGRYKKEDLPKLMEENEIDIIFIPSIWPETFSFTTEEAIKMELPLAVFDLGAPAERVKIYDKGIILQKQDPEYIISTLFNYFNKKFG</sequence>
<dbReference type="PANTHER" id="PTHR43179:SF12">
    <property type="entry name" value="GALACTOFURANOSYLTRANSFERASE GLFT2"/>
    <property type="match status" value="1"/>
</dbReference>
<accession>M1E554</accession>
<proteinExistence type="inferred from homology"/>
<dbReference type="Gene3D" id="3.90.550.10">
    <property type="entry name" value="Spore Coat Polysaccharide Biosynthesis Protein SpsA, Chain A"/>
    <property type="match status" value="1"/>
</dbReference>
<keyword evidence="3 6" id="KW-0808">Transferase</keyword>
<protein>
    <submittedName>
        <fullName evidence="6">Glycosyl transferase family 2</fullName>
    </submittedName>
</protein>
<dbReference type="eggNOG" id="COG0438">
    <property type="taxonomic scope" value="Bacteria"/>
</dbReference>
<evidence type="ECO:0000313" key="6">
    <source>
        <dbReference type="EMBL" id="AEE14041.1"/>
    </source>
</evidence>
<dbReference type="STRING" id="747365.Thena_0397"/>
<dbReference type="InterPro" id="IPR001173">
    <property type="entry name" value="Glyco_trans_2-like"/>
</dbReference>
<dbReference type="AlphaFoldDB" id="M1E554"/>
<reference evidence="6 7" key="1">
    <citation type="submission" date="2011-04" db="EMBL/GenBank/DDBJ databases">
        <title>The complete genome of Thermodesulfobium narugense DSM 14796.</title>
        <authorList>
            <consortium name="US DOE Joint Genome Institute (JGI-PGF)"/>
            <person name="Lucas S."/>
            <person name="Han J."/>
            <person name="Lapidus A."/>
            <person name="Bruce D."/>
            <person name="Goodwin L."/>
            <person name="Pitluck S."/>
            <person name="Peters L."/>
            <person name="Kyrpides N."/>
            <person name="Mavromatis K."/>
            <person name="Pagani I."/>
            <person name="Ivanova N."/>
            <person name="Ovchinnikova G."/>
            <person name="Zhang X."/>
            <person name="Saunders L."/>
            <person name="Detter J.C."/>
            <person name="Tapia R."/>
            <person name="Han C."/>
            <person name="Land M."/>
            <person name="Hauser L."/>
            <person name="Markowitz V."/>
            <person name="Cheng J.-F."/>
            <person name="Hugenholtz P."/>
            <person name="Woyke T."/>
            <person name="Wu D."/>
            <person name="Spring S."/>
            <person name="Schroeder M."/>
            <person name="Brambilla E."/>
            <person name="Klenk H.-P."/>
            <person name="Eisen J.A."/>
        </authorList>
    </citation>
    <scope>NUCLEOTIDE SEQUENCE [LARGE SCALE GENOMIC DNA]</scope>
    <source>
        <strain evidence="6 7">DSM 14796</strain>
    </source>
</reference>
<dbReference type="GO" id="GO:0016757">
    <property type="term" value="F:glycosyltransferase activity"/>
    <property type="evidence" value="ECO:0007669"/>
    <property type="project" value="UniProtKB-KW"/>
</dbReference>
<dbReference type="InterPro" id="IPR001296">
    <property type="entry name" value="Glyco_trans_1"/>
</dbReference>
<evidence type="ECO:0000256" key="1">
    <source>
        <dbReference type="ARBA" id="ARBA00006739"/>
    </source>
</evidence>
<name>M1E554_9BACT</name>
<feature type="domain" description="Glycosyltransferase 2-like" evidence="5">
    <location>
        <begin position="229"/>
        <end position="405"/>
    </location>
</feature>
<dbReference type="InterPro" id="IPR029044">
    <property type="entry name" value="Nucleotide-diphossugar_trans"/>
</dbReference>
<dbReference type="Pfam" id="PF00535">
    <property type="entry name" value="Glycos_transf_2"/>
    <property type="match status" value="1"/>
</dbReference>
<dbReference type="OrthoDB" id="9816564at2"/>
<dbReference type="Gene3D" id="3.40.50.2000">
    <property type="entry name" value="Glycogen Phosphorylase B"/>
    <property type="match status" value="1"/>
</dbReference>
<dbReference type="RefSeq" id="WP_013755770.1">
    <property type="nucleotide sequence ID" value="NC_015499.1"/>
</dbReference>
<dbReference type="eggNOG" id="COG1216">
    <property type="taxonomic scope" value="Bacteria"/>
</dbReference>
<feature type="domain" description="Glycosyl transferase family 1" evidence="4">
    <location>
        <begin position="725"/>
        <end position="853"/>
    </location>
</feature>
<dbReference type="Proteomes" id="UP000011765">
    <property type="component" value="Chromosome"/>
</dbReference>
<evidence type="ECO:0000313" key="7">
    <source>
        <dbReference type="Proteomes" id="UP000011765"/>
    </source>
</evidence>
<evidence type="ECO:0000259" key="5">
    <source>
        <dbReference type="Pfam" id="PF00535"/>
    </source>
</evidence>
<evidence type="ECO:0000256" key="3">
    <source>
        <dbReference type="ARBA" id="ARBA00022679"/>
    </source>
</evidence>
<gene>
    <name evidence="6" type="ORF">Thena_0397</name>
</gene>
<organism evidence="6 7">
    <name type="scientific">Thermodesulfobium narugense DSM 14796</name>
    <dbReference type="NCBI Taxonomy" id="747365"/>
    <lineage>
        <taxon>Bacteria</taxon>
        <taxon>Pseudomonadati</taxon>
        <taxon>Thermodesulfobiota</taxon>
        <taxon>Thermodesulfobiia</taxon>
        <taxon>Thermodesulfobiales</taxon>
        <taxon>Thermodesulfobiaceae</taxon>
        <taxon>Thermodesulfobium</taxon>
    </lineage>
</organism>
<dbReference type="Pfam" id="PF00534">
    <property type="entry name" value="Glycos_transf_1"/>
    <property type="match status" value="1"/>
</dbReference>
<dbReference type="HOGENOM" id="CLU_006068_0_0_9"/>
<dbReference type="EMBL" id="CP002690">
    <property type="protein sequence ID" value="AEE14041.1"/>
    <property type="molecule type" value="Genomic_DNA"/>
</dbReference>
<keyword evidence="2" id="KW-0328">Glycosyltransferase</keyword>